<dbReference type="CDD" id="cd02252">
    <property type="entry name" value="nylC_like"/>
    <property type="match status" value="1"/>
</dbReference>
<dbReference type="Pfam" id="PF03576">
    <property type="entry name" value="Peptidase_S58"/>
    <property type="match status" value="1"/>
</dbReference>
<dbReference type="AlphaFoldDB" id="A0A8J7LKC7"/>
<dbReference type="RefSeq" id="WP_228848635.1">
    <property type="nucleotide sequence ID" value="NZ_JADCKQ010000005.1"/>
</dbReference>
<protein>
    <submittedName>
        <fullName evidence="2">P1 family peptidase</fullName>
    </submittedName>
</protein>
<dbReference type="SUPFAM" id="SSF56266">
    <property type="entry name" value="DmpA/ArgJ-like"/>
    <property type="match status" value="1"/>
</dbReference>
<accession>A0A8J7LKC7</accession>
<dbReference type="EMBL" id="JADCKQ010000005">
    <property type="protein sequence ID" value="MBI1493730.1"/>
    <property type="molecule type" value="Genomic_DNA"/>
</dbReference>
<comment type="caution">
    <text evidence="2">The sequence shown here is derived from an EMBL/GenBank/DDBJ whole genome shotgun (WGS) entry which is preliminary data.</text>
</comment>
<gene>
    <name evidence="2" type="ORF">H1D41_08805</name>
</gene>
<comment type="similarity">
    <text evidence="1">Belongs to the peptidase S58 family.</text>
</comment>
<dbReference type="PANTHER" id="PTHR36512:SF3">
    <property type="entry name" value="BLR5678 PROTEIN"/>
    <property type="match status" value="1"/>
</dbReference>
<dbReference type="Gene3D" id="3.60.70.12">
    <property type="entry name" value="L-amino peptidase D-ALA esterase/amidase"/>
    <property type="match status" value="1"/>
</dbReference>
<dbReference type="InterPro" id="IPR005321">
    <property type="entry name" value="Peptidase_S58_DmpA"/>
</dbReference>
<evidence type="ECO:0000256" key="1">
    <source>
        <dbReference type="ARBA" id="ARBA00007068"/>
    </source>
</evidence>
<sequence length="334" mass="34021">MQPGPRNLITDVAGLRVGNADDTRLKSGTTVLVGDAPFVASVDVMGGAPGTRETELLDPQRTVEAVDALVLSGGSAFGLDAPSGVSDGLRAMGRGFQLGPALIPIVPGAIIFDLLNGGDKAWEDNPYRTLGRSALENASSDFSLGSHGAGKGAVTGNYKGGLGSASLVMPCGTTVGALVAANPIGNVVTANGHFHAAPYEISAEFGGLGPDPQPMGCLPHHSEKVAKMMELATGADQAPTANTTIAIVATDATLTKAQCKRMAVMAQDGLGRAIVPAHSPMDGDLIFAVSTGKRDTPELSDLGHAAAMCLSRAIARAVWEARPEPGDVLPCLRP</sequence>
<dbReference type="Proteomes" id="UP000640583">
    <property type="component" value="Unassembled WGS sequence"/>
</dbReference>
<name>A0A8J7LKC7_9RHOB</name>
<reference evidence="2" key="1">
    <citation type="submission" date="2020-10" db="EMBL/GenBank/DDBJ databases">
        <title>Paenihalocynthiibacter styelae gen. nov., sp. nov., isolated from stalked sea squirt Styela clava.</title>
        <authorList>
            <person name="Kim Y.-O."/>
            <person name="Yoon J.-H."/>
        </authorList>
    </citation>
    <scope>NUCLEOTIDE SEQUENCE</scope>
    <source>
        <strain evidence="2">MYP1-1</strain>
    </source>
</reference>
<organism evidence="2 3">
    <name type="scientific">Halocynthiibacter styelae</name>
    <dbReference type="NCBI Taxonomy" id="2761955"/>
    <lineage>
        <taxon>Bacteria</taxon>
        <taxon>Pseudomonadati</taxon>
        <taxon>Pseudomonadota</taxon>
        <taxon>Alphaproteobacteria</taxon>
        <taxon>Rhodobacterales</taxon>
        <taxon>Paracoccaceae</taxon>
        <taxon>Halocynthiibacter</taxon>
    </lineage>
</organism>
<dbReference type="InterPro" id="IPR016117">
    <property type="entry name" value="ArgJ-like_dom_sf"/>
</dbReference>
<dbReference type="PANTHER" id="PTHR36512">
    <property type="entry name" value="D-AMINOPEPTIDASE"/>
    <property type="match status" value="1"/>
</dbReference>
<keyword evidence="3" id="KW-1185">Reference proteome</keyword>
<evidence type="ECO:0000313" key="3">
    <source>
        <dbReference type="Proteomes" id="UP000640583"/>
    </source>
</evidence>
<proteinExistence type="inferred from homology"/>
<dbReference type="GO" id="GO:0004177">
    <property type="term" value="F:aminopeptidase activity"/>
    <property type="evidence" value="ECO:0007669"/>
    <property type="project" value="TreeGrafter"/>
</dbReference>
<evidence type="ECO:0000313" key="2">
    <source>
        <dbReference type="EMBL" id="MBI1493730.1"/>
    </source>
</evidence>